<keyword evidence="2" id="KW-0732">Signal</keyword>
<sequence>MMRIATRLVAVTLFFPLFAAGAQAQALLNLQGRDHICSFAPDEVLEGDIYSFASSKQANDMVADIMSTVGLVPRFEIFAANVPNAAAVIEGQQRLIVYSESWIQNTADNNRWAAIALLGHEIAHHLNGHTLEAGGSRPPTELEADRFAGFVVGKLGGNLQEAQWLFNRLPRHGSETHPPRSARLEAVAVGWRDATGGSMNTPPAPETSQDSPSPAPSDTLVGDWFVVAGSFPHSSTSEANARLAQLRQSGLNVNLVDTDDYAQFTNGLLSVVVASDSRRRAFEELEKVKRHVPDAYVKKGN</sequence>
<feature type="compositionally biased region" description="Polar residues" evidence="1">
    <location>
        <begin position="197"/>
        <end position="212"/>
    </location>
</feature>
<dbReference type="AlphaFoldDB" id="A0A1H8UB42"/>
<feature type="region of interest" description="Disordered" evidence="1">
    <location>
        <begin position="193"/>
        <end position="219"/>
    </location>
</feature>
<organism evidence="3 4">
    <name type="scientific">Salinihabitans flavidus</name>
    <dbReference type="NCBI Taxonomy" id="569882"/>
    <lineage>
        <taxon>Bacteria</taxon>
        <taxon>Pseudomonadati</taxon>
        <taxon>Pseudomonadota</taxon>
        <taxon>Alphaproteobacteria</taxon>
        <taxon>Rhodobacterales</taxon>
        <taxon>Roseobacteraceae</taxon>
        <taxon>Salinihabitans</taxon>
    </lineage>
</organism>
<reference evidence="3 4" key="1">
    <citation type="submission" date="2016-10" db="EMBL/GenBank/DDBJ databases">
        <authorList>
            <person name="de Groot N.N."/>
        </authorList>
    </citation>
    <scope>NUCLEOTIDE SEQUENCE [LARGE SCALE GENOMIC DNA]</scope>
    <source>
        <strain evidence="3 4">DSM 27842</strain>
    </source>
</reference>
<feature type="signal peptide" evidence="2">
    <location>
        <begin position="1"/>
        <end position="24"/>
    </location>
</feature>
<proteinExistence type="predicted"/>
<evidence type="ECO:0000313" key="3">
    <source>
        <dbReference type="EMBL" id="SEP00460.1"/>
    </source>
</evidence>
<protein>
    <submittedName>
        <fullName evidence="3">Peptidase family M48</fullName>
    </submittedName>
</protein>
<gene>
    <name evidence="3" type="ORF">SAMN04490248_11927</name>
</gene>
<evidence type="ECO:0000256" key="2">
    <source>
        <dbReference type="SAM" id="SignalP"/>
    </source>
</evidence>
<accession>A0A1H8UB42</accession>
<name>A0A1H8UB42_9RHOB</name>
<evidence type="ECO:0000313" key="4">
    <source>
        <dbReference type="Proteomes" id="UP000198893"/>
    </source>
</evidence>
<dbReference type="STRING" id="569882.SAMN04490248_11927"/>
<evidence type="ECO:0000256" key="1">
    <source>
        <dbReference type="SAM" id="MobiDB-lite"/>
    </source>
</evidence>
<dbReference type="EMBL" id="FODS01000019">
    <property type="protein sequence ID" value="SEP00460.1"/>
    <property type="molecule type" value="Genomic_DNA"/>
</dbReference>
<keyword evidence="4" id="KW-1185">Reference proteome</keyword>
<dbReference type="Proteomes" id="UP000198893">
    <property type="component" value="Unassembled WGS sequence"/>
</dbReference>
<dbReference type="Gene3D" id="3.30.2010.10">
    <property type="entry name" value="Metalloproteases ('zincins'), catalytic domain"/>
    <property type="match status" value="1"/>
</dbReference>
<feature type="chain" id="PRO_5011760759" evidence="2">
    <location>
        <begin position="25"/>
        <end position="301"/>
    </location>
</feature>